<feature type="compositionally biased region" description="Basic and acidic residues" evidence="4">
    <location>
        <begin position="56"/>
        <end position="76"/>
    </location>
</feature>
<dbReference type="InterPro" id="IPR011990">
    <property type="entry name" value="TPR-like_helical_dom_sf"/>
</dbReference>
<gene>
    <name evidence="5" type="ORF">LTR97_000396</name>
</gene>
<feature type="region of interest" description="Disordered" evidence="4">
    <location>
        <begin position="205"/>
        <end position="254"/>
    </location>
</feature>
<keyword evidence="3" id="KW-0539">Nucleus</keyword>
<organism evidence="5 6">
    <name type="scientific">Elasticomyces elasticus</name>
    <dbReference type="NCBI Taxonomy" id="574655"/>
    <lineage>
        <taxon>Eukaryota</taxon>
        <taxon>Fungi</taxon>
        <taxon>Dikarya</taxon>
        <taxon>Ascomycota</taxon>
        <taxon>Pezizomycotina</taxon>
        <taxon>Dothideomycetes</taxon>
        <taxon>Dothideomycetidae</taxon>
        <taxon>Mycosphaerellales</taxon>
        <taxon>Teratosphaeriaceae</taxon>
        <taxon>Elasticomyces</taxon>
    </lineage>
</organism>
<dbReference type="Proteomes" id="UP001310594">
    <property type="component" value="Unassembled WGS sequence"/>
</dbReference>
<evidence type="ECO:0008006" key="7">
    <source>
        <dbReference type="Google" id="ProtNLM"/>
    </source>
</evidence>
<dbReference type="InterPro" id="IPR013633">
    <property type="entry name" value="NRDE-2"/>
</dbReference>
<evidence type="ECO:0000256" key="2">
    <source>
        <dbReference type="ARBA" id="ARBA00009265"/>
    </source>
</evidence>
<dbReference type="GO" id="GO:1902369">
    <property type="term" value="P:negative regulation of RNA catabolic process"/>
    <property type="evidence" value="ECO:0007669"/>
    <property type="project" value="TreeGrafter"/>
</dbReference>
<protein>
    <recommendedName>
        <fullName evidence="7">DUF1740-domain-containing protein</fullName>
    </recommendedName>
</protein>
<evidence type="ECO:0000313" key="6">
    <source>
        <dbReference type="Proteomes" id="UP001310594"/>
    </source>
</evidence>
<evidence type="ECO:0000313" key="5">
    <source>
        <dbReference type="EMBL" id="KAK5707857.1"/>
    </source>
</evidence>
<dbReference type="GO" id="GO:0031048">
    <property type="term" value="P:regulatory ncRNA-mediated heterochromatin formation"/>
    <property type="evidence" value="ECO:0007669"/>
    <property type="project" value="TreeGrafter"/>
</dbReference>
<dbReference type="PANTHER" id="PTHR13471:SF0">
    <property type="entry name" value="NUCLEAR EXOSOME REGULATOR NRDE2"/>
    <property type="match status" value="1"/>
</dbReference>
<dbReference type="PANTHER" id="PTHR13471">
    <property type="entry name" value="TETRATRICOPEPTIDE-LIKE HELICAL"/>
    <property type="match status" value="1"/>
</dbReference>
<dbReference type="Gene3D" id="1.25.40.10">
    <property type="entry name" value="Tetratricopeptide repeat domain"/>
    <property type="match status" value="1"/>
</dbReference>
<feature type="region of interest" description="Disordered" evidence="4">
    <location>
        <begin position="1"/>
        <end position="88"/>
    </location>
</feature>
<comment type="subcellular location">
    <subcellularLocation>
        <location evidence="1">Nucleus</location>
    </subcellularLocation>
</comment>
<evidence type="ECO:0000256" key="1">
    <source>
        <dbReference type="ARBA" id="ARBA00004123"/>
    </source>
</evidence>
<sequence length="1061" mass="119814">MSQSGEPIVPKFGSFKPKKVVSKHEEPARAATSRDDLSASRDEHGRRTDRHSHSRRNGDRYDRHRREHTKPRPVDHHNRRSPVQPLTLDEFEQSDAFIVDRRGDSKNVEYGTLYRYSVPSFNRTGYGRVLGASSHTKIDRAESSDTYVILSTATHDGRNRQSRLLGSTRSRTGDEHRLRIIKPVAGNVELENAADYLPLRDLRSRKRKRDGDGDTDSMPGRQDVDYRSVEGKAAPNMSPSDDDLESGTDSGDGSIDMIAQEIRKANAALVRATKERPTDVDAWISLVNFQAKIINPSADPANSIGSSERRGLADIRLSIYDQALRHVTKDKTGYAQLVLGMLEQGGILWDTSRLTTKWNEILNECSDNVLLWTRYLDFIQTGHLGFRYELCKEAYLRCLTILHGARESVAESEKVAHVQVYVLLRFTSFLRDAGYDEFAHALWQVMLEYHFLAPARDLPTQDPLKAFEDYWDSELPRIGEADSQGWAHYAQNGGKAARNVASPTRPTLDIDQPFQSFAIGERSLLGKLILPVTDDKDNLAADDPFRYVIFSEIRPFLETLVTGLPKENLLGALLTFMRLPPKARPDDAAPDRRSDQFIAGDDTMILSNGNADPSLEHYPTTTFNLFRNAFSRPKSICPEPELLDFIDRVLSQLALAQPNDEALAEYHVAFKLAFFQDKAVKAAKQLLKSRPSSLRLYNAYALTEARLGRIERAAEVWTTALKMSKGFADHEQVEVVLLWHSWTLTLLYQEGERSDVLRCLIAMCDANPSYVAASRNTGISSSERLRAAQVCEAGFERMVYSRRADLAVLYAECHLWFAYLADEEALGSAIEVQSHHLSAAKEMLLQAQAGLFKLHIDRHRPYKPAALRAELLENLRTFPNNTVLLELYVQIGAQTRIDDRLRASLQEDVMTGPNATVVGWSCVIAQELNRFSSFETSGATANSVRSLFARALLAPESKVRHSVMLWKWWLAFELSGRHSKLLPIPTKKQDTLEKLKQIFLDGLRLLPWSKEWVVLGLQAMAEDATMTNGELRQVYDVLGERELRVRMSVEDMEEAMSELVP</sequence>
<dbReference type="GO" id="GO:0071013">
    <property type="term" value="C:catalytic step 2 spliceosome"/>
    <property type="evidence" value="ECO:0007669"/>
    <property type="project" value="TreeGrafter"/>
</dbReference>
<feature type="compositionally biased region" description="Basic and acidic residues" evidence="4">
    <location>
        <begin position="22"/>
        <end position="46"/>
    </location>
</feature>
<proteinExistence type="inferred from homology"/>
<dbReference type="Pfam" id="PF08424">
    <property type="entry name" value="NRDE-2"/>
    <property type="match status" value="1"/>
</dbReference>
<dbReference type="AlphaFoldDB" id="A0AAN7VXC4"/>
<accession>A0AAN7VXC4</accession>
<name>A0AAN7VXC4_9PEZI</name>
<dbReference type="EMBL" id="JAVRQU010000001">
    <property type="protein sequence ID" value="KAK5707857.1"/>
    <property type="molecule type" value="Genomic_DNA"/>
</dbReference>
<comment type="caution">
    <text evidence="5">The sequence shown here is derived from an EMBL/GenBank/DDBJ whole genome shotgun (WGS) entry which is preliminary data.</text>
</comment>
<dbReference type="SUPFAM" id="SSF48452">
    <property type="entry name" value="TPR-like"/>
    <property type="match status" value="1"/>
</dbReference>
<evidence type="ECO:0000256" key="3">
    <source>
        <dbReference type="ARBA" id="ARBA00023242"/>
    </source>
</evidence>
<evidence type="ECO:0000256" key="4">
    <source>
        <dbReference type="SAM" id="MobiDB-lite"/>
    </source>
</evidence>
<comment type="similarity">
    <text evidence="2">Belongs to the NRDE2 family.</text>
</comment>
<reference evidence="5" key="1">
    <citation type="submission" date="2023-08" db="EMBL/GenBank/DDBJ databases">
        <title>Black Yeasts Isolated from many extreme environments.</title>
        <authorList>
            <person name="Coleine C."/>
            <person name="Stajich J.E."/>
            <person name="Selbmann L."/>
        </authorList>
    </citation>
    <scope>NUCLEOTIDE SEQUENCE</scope>
    <source>
        <strain evidence="5">CCFEE 5810</strain>
    </source>
</reference>